<reference evidence="1" key="2">
    <citation type="submission" date="2014-07" db="EMBL/GenBank/DDBJ databases">
        <authorList>
            <person name="Hull J."/>
        </authorList>
    </citation>
    <scope>NUCLEOTIDE SEQUENCE</scope>
</reference>
<sequence>VSRSSAARRLPGVQSRVTHFDGAQDLHELPRHDYINLTDCPKCQFNRTVQPSTTTEIMRTFLALAALVCCAWGAPLSGVSSPSDAPRGVYFVLPPAPQSQTHISPEQVEEVMNQLRQEDGSDSGVYHIVLPDGRLQRVEYTTAPVSQQEKSSQQQATPAVAGPAALLAQPGKPVAAPIKAAPAQVQEQPSGPAALIAQSPRPVAAPQVSEEINLGPNPRLFLVAQAAQQEESAQINEQQSNKPVKYVASIQYTEVQPITGPIYSYNDQPLTRVVRYAPLY</sequence>
<evidence type="ECO:0000313" key="1">
    <source>
        <dbReference type="EMBL" id="JAG21853.1"/>
    </source>
</evidence>
<dbReference type="AlphaFoldDB" id="A0A0A9XSP2"/>
<reference evidence="1" key="1">
    <citation type="journal article" date="2014" name="PLoS ONE">
        <title>Transcriptome-Based Identification of ABC Transporters in the Western Tarnished Plant Bug Lygus hesperus.</title>
        <authorList>
            <person name="Hull J.J."/>
            <person name="Chaney K."/>
            <person name="Geib S.M."/>
            <person name="Fabrick J.A."/>
            <person name="Brent C.S."/>
            <person name="Walsh D."/>
            <person name="Lavine L.C."/>
        </authorList>
    </citation>
    <scope>NUCLEOTIDE SEQUENCE</scope>
</reference>
<name>A0A0A9XSP2_LYGHE</name>
<accession>A0A0A9XSP2</accession>
<protein>
    <submittedName>
        <fullName evidence="1">Uncharacterized protein</fullName>
    </submittedName>
</protein>
<feature type="non-terminal residue" evidence="1">
    <location>
        <position position="1"/>
    </location>
</feature>
<dbReference type="EMBL" id="GBHO01021751">
    <property type="protein sequence ID" value="JAG21853.1"/>
    <property type="molecule type" value="Transcribed_RNA"/>
</dbReference>
<proteinExistence type="predicted"/>
<organism evidence="1">
    <name type="scientific">Lygus hesperus</name>
    <name type="common">Western plant bug</name>
    <dbReference type="NCBI Taxonomy" id="30085"/>
    <lineage>
        <taxon>Eukaryota</taxon>
        <taxon>Metazoa</taxon>
        <taxon>Ecdysozoa</taxon>
        <taxon>Arthropoda</taxon>
        <taxon>Hexapoda</taxon>
        <taxon>Insecta</taxon>
        <taxon>Pterygota</taxon>
        <taxon>Neoptera</taxon>
        <taxon>Paraneoptera</taxon>
        <taxon>Hemiptera</taxon>
        <taxon>Heteroptera</taxon>
        <taxon>Panheteroptera</taxon>
        <taxon>Cimicomorpha</taxon>
        <taxon>Miridae</taxon>
        <taxon>Mirini</taxon>
        <taxon>Lygus</taxon>
    </lineage>
</organism>
<gene>
    <name evidence="1" type="ORF">CM83_18370</name>
</gene>